<dbReference type="Proteomes" id="UP000694005">
    <property type="component" value="Chromosome A10"/>
</dbReference>
<name>A0A8D9I721_BRACM</name>
<protein>
    <submittedName>
        <fullName evidence="1">Uncharacterized protein</fullName>
    </submittedName>
</protein>
<evidence type="ECO:0000313" key="1">
    <source>
        <dbReference type="EMBL" id="CAG7911814.1"/>
    </source>
</evidence>
<dbReference type="EMBL" id="LS974626">
    <property type="protein sequence ID" value="CAG7911814.1"/>
    <property type="molecule type" value="Genomic_DNA"/>
</dbReference>
<proteinExistence type="predicted"/>
<dbReference type="AlphaFoldDB" id="A0A8D9I721"/>
<evidence type="ECO:0000313" key="2">
    <source>
        <dbReference type="Proteomes" id="UP000694005"/>
    </source>
</evidence>
<gene>
    <name evidence="1" type="ORF">BRAPAZ1V2_A10P30600.2</name>
</gene>
<accession>A0A8D9I721</accession>
<sequence>MRNRALNPKQNDKQVISMYVLVFGSKNKSKCHMHKEELKVWTYRETIIYYKEVKLAN</sequence>
<dbReference type="Gramene" id="A10p30600.2_BraZ1">
    <property type="protein sequence ID" value="A10p30600.2_BraZ1.CDS"/>
    <property type="gene ID" value="A10g30600.2_BraZ1"/>
</dbReference>
<reference evidence="1 2" key="1">
    <citation type="submission" date="2021-07" db="EMBL/GenBank/DDBJ databases">
        <authorList>
            <consortium name="Genoscope - CEA"/>
            <person name="William W."/>
        </authorList>
    </citation>
    <scope>NUCLEOTIDE SEQUENCE [LARGE SCALE GENOMIC DNA]</scope>
</reference>
<organism evidence="1 2">
    <name type="scientific">Brassica campestris</name>
    <name type="common">Field mustard</name>
    <dbReference type="NCBI Taxonomy" id="3711"/>
    <lineage>
        <taxon>Eukaryota</taxon>
        <taxon>Viridiplantae</taxon>
        <taxon>Streptophyta</taxon>
        <taxon>Embryophyta</taxon>
        <taxon>Tracheophyta</taxon>
        <taxon>Spermatophyta</taxon>
        <taxon>Magnoliopsida</taxon>
        <taxon>eudicotyledons</taxon>
        <taxon>Gunneridae</taxon>
        <taxon>Pentapetalae</taxon>
        <taxon>rosids</taxon>
        <taxon>malvids</taxon>
        <taxon>Brassicales</taxon>
        <taxon>Brassicaceae</taxon>
        <taxon>Brassiceae</taxon>
        <taxon>Brassica</taxon>
    </lineage>
</organism>